<evidence type="ECO:0000313" key="4">
    <source>
        <dbReference type="Proteomes" id="UP001642409"/>
    </source>
</evidence>
<keyword evidence="4" id="KW-1185">Reference proteome</keyword>
<reference evidence="2" key="1">
    <citation type="submission" date="2023-06" db="EMBL/GenBank/DDBJ databases">
        <authorList>
            <person name="Kurt Z."/>
        </authorList>
    </citation>
    <scope>NUCLEOTIDE SEQUENCE</scope>
</reference>
<keyword evidence="1" id="KW-0175">Coiled coil</keyword>
<accession>A0AA86PUF1</accession>
<evidence type="ECO:0000256" key="1">
    <source>
        <dbReference type="SAM" id="Coils"/>
    </source>
</evidence>
<evidence type="ECO:0000313" key="3">
    <source>
        <dbReference type="EMBL" id="CAL6021610.1"/>
    </source>
</evidence>
<dbReference type="EMBL" id="CAXDID020000089">
    <property type="protein sequence ID" value="CAL6021610.1"/>
    <property type="molecule type" value="Genomic_DNA"/>
</dbReference>
<comment type="caution">
    <text evidence="2">The sequence shown here is derived from an EMBL/GenBank/DDBJ whole genome shotgun (WGS) entry which is preliminary data.</text>
</comment>
<protein>
    <submittedName>
        <fullName evidence="3">Hypothetical_protein</fullName>
    </submittedName>
</protein>
<organism evidence="2">
    <name type="scientific">Hexamita inflata</name>
    <dbReference type="NCBI Taxonomy" id="28002"/>
    <lineage>
        <taxon>Eukaryota</taxon>
        <taxon>Metamonada</taxon>
        <taxon>Diplomonadida</taxon>
        <taxon>Hexamitidae</taxon>
        <taxon>Hexamitinae</taxon>
        <taxon>Hexamita</taxon>
    </lineage>
</organism>
<dbReference type="AlphaFoldDB" id="A0AA86PUF1"/>
<sequence length="106" mass="12660">MKCLYNCKHKLIIPDVLKQIWYSPQLQQNKSSLQLFENLRRCSTTSCSVIDMVEQEIIDLKDQIFDQTTLLHEFQRKVSFLEKSMDVHERNLNTLKLNNNQISRFI</sequence>
<reference evidence="3 4" key="2">
    <citation type="submission" date="2024-07" db="EMBL/GenBank/DDBJ databases">
        <authorList>
            <person name="Akdeniz Z."/>
        </authorList>
    </citation>
    <scope>NUCLEOTIDE SEQUENCE [LARGE SCALE GENOMIC DNA]</scope>
</reference>
<dbReference type="Proteomes" id="UP001642409">
    <property type="component" value="Unassembled WGS sequence"/>
</dbReference>
<proteinExistence type="predicted"/>
<evidence type="ECO:0000313" key="2">
    <source>
        <dbReference type="EMBL" id="CAI9946424.1"/>
    </source>
</evidence>
<name>A0AA86PUF1_9EUKA</name>
<feature type="coiled-coil region" evidence="1">
    <location>
        <begin position="71"/>
        <end position="98"/>
    </location>
</feature>
<dbReference type="EMBL" id="CATOUU010000762">
    <property type="protein sequence ID" value="CAI9946424.1"/>
    <property type="molecule type" value="Genomic_DNA"/>
</dbReference>
<gene>
    <name evidence="3" type="ORF">HINF_LOCUS28250</name>
    <name evidence="2" type="ORF">HINF_LOCUS34069</name>
</gene>